<evidence type="ECO:0000313" key="13">
    <source>
        <dbReference type="Proteomes" id="UP001153636"/>
    </source>
</evidence>
<feature type="transmembrane region" description="Helical" evidence="11">
    <location>
        <begin position="417"/>
        <end position="439"/>
    </location>
</feature>
<proteinExistence type="inferred from homology"/>
<dbReference type="InterPro" id="IPR014371">
    <property type="entry name" value="Oat_ACAT_DAG_ARE"/>
</dbReference>
<keyword evidence="4 11" id="KW-0812">Transmembrane</keyword>
<evidence type="ECO:0000256" key="1">
    <source>
        <dbReference type="ARBA" id="ARBA00004477"/>
    </source>
</evidence>
<keyword evidence="13" id="KW-1185">Reference proteome</keyword>
<feature type="transmembrane region" description="Helical" evidence="11">
    <location>
        <begin position="58"/>
        <end position="79"/>
    </location>
</feature>
<evidence type="ECO:0000256" key="3">
    <source>
        <dbReference type="ARBA" id="ARBA00022679"/>
    </source>
</evidence>
<dbReference type="PANTHER" id="PTHR10408">
    <property type="entry name" value="STEROL O-ACYLTRANSFERASE"/>
    <property type="match status" value="1"/>
</dbReference>
<organism evidence="12 13">
    <name type="scientific">Psylliodes chrysocephalus</name>
    <dbReference type="NCBI Taxonomy" id="3402493"/>
    <lineage>
        <taxon>Eukaryota</taxon>
        <taxon>Metazoa</taxon>
        <taxon>Ecdysozoa</taxon>
        <taxon>Arthropoda</taxon>
        <taxon>Hexapoda</taxon>
        <taxon>Insecta</taxon>
        <taxon>Pterygota</taxon>
        <taxon>Neoptera</taxon>
        <taxon>Endopterygota</taxon>
        <taxon>Coleoptera</taxon>
        <taxon>Polyphaga</taxon>
        <taxon>Cucujiformia</taxon>
        <taxon>Chrysomeloidea</taxon>
        <taxon>Chrysomelidae</taxon>
        <taxon>Galerucinae</taxon>
        <taxon>Alticini</taxon>
        <taxon>Psylliodes</taxon>
    </lineage>
</organism>
<comment type="similarity">
    <text evidence="2 9">Belongs to the membrane-bound acyltransferase family. Sterol o-acyltransferase subfamily.</text>
</comment>
<evidence type="ECO:0000313" key="12">
    <source>
        <dbReference type="EMBL" id="CAH1101274.1"/>
    </source>
</evidence>
<evidence type="ECO:0000256" key="2">
    <source>
        <dbReference type="ARBA" id="ARBA00009010"/>
    </source>
</evidence>
<feature type="active site" evidence="10">
    <location>
        <position position="375"/>
    </location>
</feature>
<evidence type="ECO:0000256" key="10">
    <source>
        <dbReference type="PIRSR" id="PIRSR000439-1"/>
    </source>
</evidence>
<protein>
    <recommendedName>
        <fullName evidence="9">O-acyltransferase</fullName>
    </recommendedName>
</protein>
<name>A0A9P0CLD4_9CUCU</name>
<keyword evidence="3 9" id="KW-0808">Transferase</keyword>
<dbReference type="EMBL" id="OV651823">
    <property type="protein sequence ID" value="CAH1101274.1"/>
    <property type="molecule type" value="Genomic_DNA"/>
</dbReference>
<reference evidence="12" key="1">
    <citation type="submission" date="2022-01" db="EMBL/GenBank/DDBJ databases">
        <authorList>
            <person name="King R."/>
        </authorList>
    </citation>
    <scope>NUCLEOTIDE SEQUENCE</scope>
</reference>
<keyword evidence="8 9" id="KW-0012">Acyltransferase</keyword>
<feature type="transmembrane region" description="Helical" evidence="11">
    <location>
        <begin position="385"/>
        <end position="405"/>
    </location>
</feature>
<dbReference type="PIRSF" id="PIRSF000439">
    <property type="entry name" value="Oat_ACAT_DAG_ARE"/>
    <property type="match status" value="1"/>
</dbReference>
<keyword evidence="6 11" id="KW-1133">Transmembrane helix</keyword>
<feature type="transmembrane region" description="Helical" evidence="11">
    <location>
        <begin position="137"/>
        <end position="158"/>
    </location>
</feature>
<dbReference type="PANTHER" id="PTHR10408:SF8">
    <property type="entry name" value="O-ACYLTRANSFERASE"/>
    <property type="match status" value="1"/>
</dbReference>
<dbReference type="InterPro" id="IPR004299">
    <property type="entry name" value="MBOAT_fam"/>
</dbReference>
<dbReference type="AlphaFoldDB" id="A0A9P0CLD4"/>
<comment type="subcellular location">
    <subcellularLocation>
        <location evidence="1 9">Endoplasmic reticulum membrane</location>
        <topology evidence="1 9">Multi-pass membrane protein</topology>
    </subcellularLocation>
</comment>
<evidence type="ECO:0000256" key="5">
    <source>
        <dbReference type="ARBA" id="ARBA00022824"/>
    </source>
</evidence>
<dbReference type="Pfam" id="PF03062">
    <property type="entry name" value="MBOAT"/>
    <property type="match status" value="1"/>
</dbReference>
<evidence type="ECO:0000256" key="11">
    <source>
        <dbReference type="SAM" id="Phobius"/>
    </source>
</evidence>
<feature type="transmembrane region" description="Helical" evidence="11">
    <location>
        <begin position="278"/>
        <end position="300"/>
    </location>
</feature>
<keyword evidence="5 9" id="KW-0256">Endoplasmic reticulum</keyword>
<evidence type="ECO:0000256" key="8">
    <source>
        <dbReference type="ARBA" id="ARBA00023315"/>
    </source>
</evidence>
<accession>A0A9P0CLD4</accession>
<evidence type="ECO:0000256" key="4">
    <source>
        <dbReference type="ARBA" id="ARBA00022692"/>
    </source>
</evidence>
<gene>
    <name evidence="12" type="ORF">PSYICH_LOCUS2691</name>
</gene>
<feature type="transmembrane region" description="Helical" evidence="11">
    <location>
        <begin position="237"/>
        <end position="258"/>
    </location>
</feature>
<dbReference type="GO" id="GO:0005789">
    <property type="term" value="C:endoplasmic reticulum membrane"/>
    <property type="evidence" value="ECO:0007669"/>
    <property type="project" value="UniProtKB-SubCell"/>
</dbReference>
<sequence>MLRKNLIDSLQYKNEEDNSKYKEHGKPKQKSDLPTKQFQKRRSLLVELIEDNVHVNGVYNIIISLSFFIMISLNYIEYIQFGRLSPALDLIYEKFGKLHIVFIVWLGNNLFTFLCYYCFILWAAIRQKVDHKNITDKLGVILLASYYGFTFYIIPFLINKYNLPFASSAILLGDSIRFLIKVHAFVRGNAPKVLTSRSEKEKIKLPTFGQFVDFVYIPATIYKDEYPRTDNVRWSFAFYRFMEIIWTIVCQAHIYIHIILPIYKDLTCINPITFGELFILLLKTCIPAVVLLWLLFFSLLHSSQNTVGEMLKFGDRMFYLDWWNSLDVQQFYKKWNCVIGDWLYTYVNKDLAEVVFPGRRNLAKLLTILISAIIHEWIITAALGFYCPVIFVIMIATILFLTDIFRAKSYTKNIRVFIWMIYPIGPGLIATSMFVEYFARQRLPMKANESFVFWNHCIA</sequence>
<keyword evidence="7 9" id="KW-0472">Membrane</keyword>
<dbReference type="OrthoDB" id="10039049at2759"/>
<evidence type="ECO:0000256" key="6">
    <source>
        <dbReference type="ARBA" id="ARBA00022989"/>
    </source>
</evidence>
<dbReference type="GO" id="GO:0008203">
    <property type="term" value="P:cholesterol metabolic process"/>
    <property type="evidence" value="ECO:0007669"/>
    <property type="project" value="TreeGrafter"/>
</dbReference>
<feature type="transmembrane region" description="Helical" evidence="11">
    <location>
        <begin position="100"/>
        <end position="125"/>
    </location>
</feature>
<evidence type="ECO:0000256" key="9">
    <source>
        <dbReference type="PIRNR" id="PIRNR000439"/>
    </source>
</evidence>
<evidence type="ECO:0000256" key="7">
    <source>
        <dbReference type="ARBA" id="ARBA00023136"/>
    </source>
</evidence>
<dbReference type="GO" id="GO:0008374">
    <property type="term" value="F:O-acyltransferase activity"/>
    <property type="evidence" value="ECO:0007669"/>
    <property type="project" value="InterPro"/>
</dbReference>
<dbReference type="Proteomes" id="UP001153636">
    <property type="component" value="Chromosome 11"/>
</dbReference>